<feature type="non-terminal residue" evidence="2">
    <location>
        <position position="52"/>
    </location>
</feature>
<feature type="non-terminal residue" evidence="2">
    <location>
        <position position="1"/>
    </location>
</feature>
<accession>A0A6J4NBI3</accession>
<organism evidence="2">
    <name type="scientific">uncultured Gemmatimonadota bacterium</name>
    <dbReference type="NCBI Taxonomy" id="203437"/>
    <lineage>
        <taxon>Bacteria</taxon>
        <taxon>Pseudomonadati</taxon>
        <taxon>Gemmatimonadota</taxon>
        <taxon>environmental samples</taxon>
    </lineage>
</organism>
<name>A0A6J4NBI3_9BACT</name>
<dbReference type="EMBL" id="CADCTV010001134">
    <property type="protein sequence ID" value="CAA9381298.1"/>
    <property type="molecule type" value="Genomic_DNA"/>
</dbReference>
<proteinExistence type="predicted"/>
<gene>
    <name evidence="2" type="ORF">AVDCRST_MAG89-5415</name>
</gene>
<evidence type="ECO:0000313" key="2">
    <source>
        <dbReference type="EMBL" id="CAA9381298.1"/>
    </source>
</evidence>
<feature type="region of interest" description="Disordered" evidence="1">
    <location>
        <begin position="1"/>
        <end position="52"/>
    </location>
</feature>
<sequence length="52" mass="6051">CPMPQRQPRLRRRSRPRVARATRRTRPATDRTISATIRSCRPHLSSRWSGPG</sequence>
<protein>
    <submittedName>
        <fullName evidence="2">Uncharacterized protein</fullName>
    </submittedName>
</protein>
<dbReference type="AlphaFoldDB" id="A0A6J4NBI3"/>
<evidence type="ECO:0000256" key="1">
    <source>
        <dbReference type="SAM" id="MobiDB-lite"/>
    </source>
</evidence>
<reference evidence="2" key="1">
    <citation type="submission" date="2020-02" db="EMBL/GenBank/DDBJ databases">
        <authorList>
            <person name="Meier V. D."/>
        </authorList>
    </citation>
    <scope>NUCLEOTIDE SEQUENCE</scope>
    <source>
        <strain evidence="2">AVDCRST_MAG89</strain>
    </source>
</reference>
<feature type="compositionally biased region" description="Basic residues" evidence="1">
    <location>
        <begin position="8"/>
        <end position="26"/>
    </location>
</feature>